<dbReference type="GO" id="GO:0043565">
    <property type="term" value="F:sequence-specific DNA binding"/>
    <property type="evidence" value="ECO:0007669"/>
    <property type="project" value="InterPro"/>
</dbReference>
<dbReference type="Gene3D" id="2.20.25.80">
    <property type="entry name" value="WRKY domain"/>
    <property type="match status" value="1"/>
</dbReference>
<dbReference type="Pfam" id="PF03106">
    <property type="entry name" value="WRKY"/>
    <property type="match status" value="1"/>
</dbReference>
<dbReference type="SUPFAM" id="SSF118290">
    <property type="entry name" value="WRKY DNA-binding domain"/>
    <property type="match status" value="1"/>
</dbReference>
<dbReference type="InterPro" id="IPR003657">
    <property type="entry name" value="WRKY_dom"/>
</dbReference>
<organism evidence="7">
    <name type="scientific">Davidia involucrata</name>
    <name type="common">Dove tree</name>
    <dbReference type="NCBI Taxonomy" id="16924"/>
    <lineage>
        <taxon>Eukaryota</taxon>
        <taxon>Viridiplantae</taxon>
        <taxon>Streptophyta</taxon>
        <taxon>Embryophyta</taxon>
        <taxon>Tracheophyta</taxon>
        <taxon>Spermatophyta</taxon>
        <taxon>Magnoliopsida</taxon>
        <taxon>eudicotyledons</taxon>
        <taxon>Gunneridae</taxon>
        <taxon>Pentapetalae</taxon>
        <taxon>asterids</taxon>
        <taxon>Cornales</taxon>
        <taxon>Nyssaceae</taxon>
        <taxon>Davidia</taxon>
    </lineage>
</organism>
<comment type="subcellular location">
    <subcellularLocation>
        <location evidence="1">Nucleus</location>
    </subcellularLocation>
</comment>
<gene>
    <name evidence="7" type="ORF">Din_033967</name>
</gene>
<name>A0A5B7B8G5_DAVIN</name>
<dbReference type="EMBL" id="GHES01033967">
    <property type="protein sequence ID" value="MPA64526.1"/>
    <property type="molecule type" value="Transcribed_RNA"/>
</dbReference>
<dbReference type="InterPro" id="IPR044810">
    <property type="entry name" value="WRKY_plant"/>
</dbReference>
<dbReference type="InterPro" id="IPR036576">
    <property type="entry name" value="WRKY_dom_sf"/>
</dbReference>
<dbReference type="PANTHER" id="PTHR31429:SF76">
    <property type="entry name" value="WRKY FAMILY TRANSCRIPTION FACTOR-RELATED"/>
    <property type="match status" value="1"/>
</dbReference>
<evidence type="ECO:0000256" key="2">
    <source>
        <dbReference type="ARBA" id="ARBA00023015"/>
    </source>
</evidence>
<dbReference type="GO" id="GO:0005634">
    <property type="term" value="C:nucleus"/>
    <property type="evidence" value="ECO:0007669"/>
    <property type="project" value="UniProtKB-SubCell"/>
</dbReference>
<keyword evidence="5" id="KW-0539">Nucleus</keyword>
<feature type="domain" description="WRKY" evidence="6">
    <location>
        <begin position="149"/>
        <end position="215"/>
    </location>
</feature>
<dbReference type="PANTHER" id="PTHR31429">
    <property type="entry name" value="WRKY TRANSCRIPTION FACTOR 36-RELATED"/>
    <property type="match status" value="1"/>
</dbReference>
<keyword evidence="2" id="KW-0805">Transcription regulation</keyword>
<evidence type="ECO:0000256" key="5">
    <source>
        <dbReference type="ARBA" id="ARBA00023242"/>
    </source>
</evidence>
<evidence type="ECO:0000256" key="1">
    <source>
        <dbReference type="ARBA" id="ARBA00004123"/>
    </source>
</evidence>
<proteinExistence type="predicted"/>
<evidence type="ECO:0000313" key="7">
    <source>
        <dbReference type="EMBL" id="MPA64526.1"/>
    </source>
</evidence>
<evidence type="ECO:0000259" key="6">
    <source>
        <dbReference type="PROSITE" id="PS50811"/>
    </source>
</evidence>
<evidence type="ECO:0000256" key="4">
    <source>
        <dbReference type="ARBA" id="ARBA00023163"/>
    </source>
</evidence>
<accession>A0A5B7B8G5</accession>
<keyword evidence="4" id="KW-0804">Transcription</keyword>
<reference evidence="7" key="1">
    <citation type="submission" date="2019-08" db="EMBL/GenBank/DDBJ databases">
        <title>Reference gene set and small RNA set construction with multiple tissues from Davidia involucrata Baill.</title>
        <authorList>
            <person name="Yang H."/>
            <person name="Zhou C."/>
            <person name="Li G."/>
            <person name="Wang J."/>
            <person name="Gao P."/>
            <person name="Wang M."/>
            <person name="Wang R."/>
            <person name="Zhao Y."/>
        </authorList>
    </citation>
    <scope>NUCLEOTIDE SEQUENCE</scope>
    <source>
        <tissue evidence="7">Mixed with DoveR01_LX</tissue>
    </source>
</reference>
<evidence type="ECO:0000256" key="3">
    <source>
        <dbReference type="ARBA" id="ARBA00023125"/>
    </source>
</evidence>
<dbReference type="GO" id="GO:0003700">
    <property type="term" value="F:DNA-binding transcription factor activity"/>
    <property type="evidence" value="ECO:0007669"/>
    <property type="project" value="InterPro"/>
</dbReference>
<dbReference type="PROSITE" id="PS50811">
    <property type="entry name" value="WRKY"/>
    <property type="match status" value="1"/>
</dbReference>
<dbReference type="AlphaFoldDB" id="A0A5B7B8G5"/>
<dbReference type="SMART" id="SM00774">
    <property type="entry name" value="WRKY"/>
    <property type="match status" value="1"/>
</dbReference>
<keyword evidence="3" id="KW-0238">DNA-binding</keyword>
<protein>
    <submittedName>
        <fullName evidence="7">Putative WRKY transcription factor 40</fullName>
    </submittedName>
</protein>
<sequence>MESTMVDTSLSINLNINPLHEIDESPKREFLGHDYVGESKLSVKEEPDLLIEELNRISTENKKLTEMLTYMCENYNALQSHLMDLMQKNSENEVSKLGKRKSEGDSYGNVRGINGDIESSCSDGTSFKRPREIKTNISRVYVRTSQSDMTSLIVRDGHQWRKYGQKVTRDNPSPRAYYKCSFAPSCPVKKKVQRSVEDPSVLVAIYEGDHNHPQTPQAVVSLGLNQDANPGSVPISNSGVSSSPTATPLDLIKSGLCSNAKKASPEMESPAFQQFLVEQMASSLTRNPSFTAAIAAAISGRILEHDR</sequence>